<sequence length="411" mass="46299">MNHKTIVVGGGIVGLSIAWELVRSNQTEVFLYEKKQVGSQASWTAGGMLAPISELGFQEDDIFEFGRANLFVYKEYLHRVSIDANLQLPLELDPNGALIVATRRDDKDVLIRQFEFYKKRNLNVQWLQTNELREKEHLLSPTVYGGIYIPEDTQIENRELCLALKQAFLNCGGNLVEHAAVYSLYVEDSMCRGITLDSNRNVLADGVVVATGSWANYLKDMKIRPVKGQLLILEMKEKLTHVVRSPRIYLSPKSNNTLKVGATSEEVGFENYPTAGGMLDLLKYAWETAPCIYDYKFLELDKKEIYDLHLVMVEAVTNAIVHGNKLDGEKSVHVTCRITEDGLLLEVEDQGNGFDPTVIPSPLDAENLLKVTGRGIFLMKQIAQNVSYRFSTHGTALQIVLNRKKKQNQTE</sequence>
<dbReference type="Gene3D" id="3.30.9.10">
    <property type="entry name" value="D-Amino Acid Oxidase, subunit A, domain 2"/>
    <property type="match status" value="1"/>
</dbReference>
<reference evidence="4" key="3">
    <citation type="submission" date="2023-05" db="EMBL/GenBank/DDBJ databases">
        <authorList>
            <person name="Smith C.H."/>
        </authorList>
    </citation>
    <scope>NUCLEOTIDE SEQUENCE</scope>
    <source>
        <strain evidence="4">CHS0354</strain>
        <tissue evidence="4">Mantle</tissue>
    </source>
</reference>
<evidence type="ECO:0000313" key="5">
    <source>
        <dbReference type="Proteomes" id="UP001195483"/>
    </source>
</evidence>
<keyword evidence="5" id="KW-1185">Reference proteome</keyword>
<accession>A0AAE0VLQ3</accession>
<evidence type="ECO:0000313" key="4">
    <source>
        <dbReference type="EMBL" id="KAK3582539.1"/>
    </source>
</evidence>
<dbReference type="InterPro" id="IPR003594">
    <property type="entry name" value="HATPase_dom"/>
</dbReference>
<dbReference type="SUPFAM" id="SSF51905">
    <property type="entry name" value="FAD/NAD(P)-binding domain"/>
    <property type="match status" value="1"/>
</dbReference>
<dbReference type="InterPro" id="IPR036188">
    <property type="entry name" value="FAD/NAD-bd_sf"/>
</dbReference>
<reference evidence="4" key="2">
    <citation type="journal article" date="2021" name="Genome Biol. Evol.">
        <title>Developing a high-quality reference genome for a parasitic bivalve with doubly uniparental inheritance (Bivalvia: Unionida).</title>
        <authorList>
            <person name="Smith C.H."/>
        </authorList>
    </citation>
    <scope>NUCLEOTIDE SEQUENCE</scope>
    <source>
        <strain evidence="4">CHS0354</strain>
        <tissue evidence="4">Mantle</tissue>
    </source>
</reference>
<dbReference type="SUPFAM" id="SSF55874">
    <property type="entry name" value="ATPase domain of HSP90 chaperone/DNA topoisomerase II/histidine kinase"/>
    <property type="match status" value="1"/>
</dbReference>
<dbReference type="AlphaFoldDB" id="A0AAE0VLQ3"/>
<keyword evidence="1" id="KW-0560">Oxidoreductase</keyword>
<feature type="domain" description="FAD dependent oxidoreductase" evidence="2">
    <location>
        <begin position="5"/>
        <end position="285"/>
    </location>
</feature>
<dbReference type="Gene3D" id="3.30.565.10">
    <property type="entry name" value="Histidine kinase-like ATPase, C-terminal domain"/>
    <property type="match status" value="1"/>
</dbReference>
<dbReference type="PANTHER" id="PTHR13847">
    <property type="entry name" value="SARCOSINE DEHYDROGENASE-RELATED"/>
    <property type="match status" value="1"/>
</dbReference>
<dbReference type="Gene3D" id="3.50.50.60">
    <property type="entry name" value="FAD/NAD(P)-binding domain"/>
    <property type="match status" value="1"/>
</dbReference>
<dbReference type="Pfam" id="PF01266">
    <property type="entry name" value="DAO"/>
    <property type="match status" value="1"/>
</dbReference>
<reference evidence="4" key="1">
    <citation type="journal article" date="2021" name="Genome Biol. Evol.">
        <title>A High-Quality Reference Genome for a Parasitic Bivalve with Doubly Uniparental Inheritance (Bivalvia: Unionida).</title>
        <authorList>
            <person name="Smith C.H."/>
        </authorList>
    </citation>
    <scope>NUCLEOTIDE SEQUENCE</scope>
    <source>
        <strain evidence="4">CHS0354</strain>
    </source>
</reference>
<dbReference type="CDD" id="cd16936">
    <property type="entry name" value="HATPase_RsbW-like"/>
    <property type="match status" value="1"/>
</dbReference>
<name>A0AAE0VLQ3_9BIVA</name>
<dbReference type="SUPFAM" id="SSF54373">
    <property type="entry name" value="FAD-linked reductases, C-terminal domain"/>
    <property type="match status" value="1"/>
</dbReference>
<comment type="caution">
    <text evidence="4">The sequence shown here is derived from an EMBL/GenBank/DDBJ whole genome shotgun (WGS) entry which is preliminary data.</text>
</comment>
<protein>
    <submittedName>
        <fullName evidence="4">Uncharacterized protein</fullName>
    </submittedName>
</protein>
<evidence type="ECO:0000256" key="1">
    <source>
        <dbReference type="ARBA" id="ARBA00023002"/>
    </source>
</evidence>
<dbReference type="GO" id="GO:0016491">
    <property type="term" value="F:oxidoreductase activity"/>
    <property type="evidence" value="ECO:0007669"/>
    <property type="project" value="UniProtKB-KW"/>
</dbReference>
<feature type="domain" description="Histidine kinase/HSP90-like ATPase" evidence="3">
    <location>
        <begin position="299"/>
        <end position="400"/>
    </location>
</feature>
<evidence type="ECO:0000259" key="2">
    <source>
        <dbReference type="Pfam" id="PF01266"/>
    </source>
</evidence>
<proteinExistence type="predicted"/>
<dbReference type="Pfam" id="PF13581">
    <property type="entry name" value="HATPase_c_2"/>
    <property type="match status" value="1"/>
</dbReference>
<gene>
    <name evidence="4" type="ORF">CHS0354_024089</name>
</gene>
<dbReference type="GO" id="GO:0005737">
    <property type="term" value="C:cytoplasm"/>
    <property type="evidence" value="ECO:0007669"/>
    <property type="project" value="TreeGrafter"/>
</dbReference>
<dbReference type="EMBL" id="JAEAOA010001427">
    <property type="protein sequence ID" value="KAK3582539.1"/>
    <property type="molecule type" value="Genomic_DNA"/>
</dbReference>
<dbReference type="InterPro" id="IPR036890">
    <property type="entry name" value="HATPase_C_sf"/>
</dbReference>
<dbReference type="InterPro" id="IPR006076">
    <property type="entry name" value="FAD-dep_OxRdtase"/>
</dbReference>
<evidence type="ECO:0000259" key="3">
    <source>
        <dbReference type="Pfam" id="PF13581"/>
    </source>
</evidence>
<dbReference type="PANTHER" id="PTHR13847:SF289">
    <property type="entry name" value="GLYCINE OXIDASE"/>
    <property type="match status" value="1"/>
</dbReference>
<dbReference type="Proteomes" id="UP001195483">
    <property type="component" value="Unassembled WGS sequence"/>
</dbReference>
<organism evidence="4 5">
    <name type="scientific">Potamilus streckersoni</name>
    <dbReference type="NCBI Taxonomy" id="2493646"/>
    <lineage>
        <taxon>Eukaryota</taxon>
        <taxon>Metazoa</taxon>
        <taxon>Spiralia</taxon>
        <taxon>Lophotrochozoa</taxon>
        <taxon>Mollusca</taxon>
        <taxon>Bivalvia</taxon>
        <taxon>Autobranchia</taxon>
        <taxon>Heteroconchia</taxon>
        <taxon>Palaeoheterodonta</taxon>
        <taxon>Unionida</taxon>
        <taxon>Unionoidea</taxon>
        <taxon>Unionidae</taxon>
        <taxon>Ambleminae</taxon>
        <taxon>Lampsilini</taxon>
        <taxon>Potamilus</taxon>
    </lineage>
</organism>